<keyword evidence="1" id="KW-0812">Transmembrane</keyword>
<name>A0A413VKQ8_9BACE</name>
<evidence type="ECO:0000256" key="1">
    <source>
        <dbReference type="SAM" id="Phobius"/>
    </source>
</evidence>
<sequence>MKKNIPWDLIISKLKGELTAGDEQLFEKWLSVAENKELFEELQEVWKQVRAKAVEYTVNTDSCWNELIRRMNEKEMAKKEEKKVVGNKQSNKAMVFIRKYVAAACILATLFASASFYFGMKIGRPELAQQTYTNWGGKSKIVLPDGTSVWVHSKTTVGYNTNFQVKERVVNLTGEAYFDVTHDKNNPFVVQMDGVKVVVHGTKFNVEAFPESDNIYVSLQKGSVSLETANEHHMLRPGEVATYNKRNHDIKVEKGDVNLAVSWANDQMLFRNKNLGEICRFLSKWYNVKINLSPELKDQFRYTFTLRHEPLEEILRIMSRIHPIAYSFDEENVVTIGKK</sequence>
<evidence type="ECO:0000313" key="4">
    <source>
        <dbReference type="EMBL" id="RHB34176.1"/>
    </source>
</evidence>
<evidence type="ECO:0000259" key="2">
    <source>
        <dbReference type="Pfam" id="PF04773"/>
    </source>
</evidence>
<dbReference type="EMBL" id="QSGO01000010">
    <property type="protein sequence ID" value="RHB34176.1"/>
    <property type="molecule type" value="Genomic_DNA"/>
</dbReference>
<dbReference type="PIRSF" id="PIRSF018266">
    <property type="entry name" value="FecR"/>
    <property type="match status" value="1"/>
</dbReference>
<dbReference type="PANTHER" id="PTHR30273">
    <property type="entry name" value="PERIPLASMIC SIGNAL SENSOR AND SIGMA FACTOR ACTIVATOR FECR-RELATED"/>
    <property type="match status" value="1"/>
</dbReference>
<dbReference type="InterPro" id="IPR006860">
    <property type="entry name" value="FecR"/>
</dbReference>
<dbReference type="AlphaFoldDB" id="A0A413VKQ8"/>
<dbReference type="Pfam" id="PF16344">
    <property type="entry name" value="FecR_C"/>
    <property type="match status" value="1"/>
</dbReference>
<dbReference type="GO" id="GO:0016989">
    <property type="term" value="F:sigma factor antagonist activity"/>
    <property type="evidence" value="ECO:0007669"/>
    <property type="project" value="TreeGrafter"/>
</dbReference>
<protein>
    <submittedName>
        <fullName evidence="4">FecR family protein</fullName>
    </submittedName>
</protein>
<accession>A0A413VKQ8</accession>
<evidence type="ECO:0000259" key="3">
    <source>
        <dbReference type="Pfam" id="PF16344"/>
    </source>
</evidence>
<feature type="domain" description="Protein FecR C-terminal" evidence="3">
    <location>
        <begin position="268"/>
        <end position="336"/>
    </location>
</feature>
<dbReference type="InterPro" id="IPR012373">
    <property type="entry name" value="Ferrdict_sens_TM"/>
</dbReference>
<dbReference type="PANTHER" id="PTHR30273:SF2">
    <property type="entry name" value="PROTEIN FECR"/>
    <property type="match status" value="1"/>
</dbReference>
<dbReference type="Proteomes" id="UP000284379">
    <property type="component" value="Unassembled WGS sequence"/>
</dbReference>
<dbReference type="Pfam" id="PF04773">
    <property type="entry name" value="FecR"/>
    <property type="match status" value="1"/>
</dbReference>
<organism evidence="4 5">
    <name type="scientific">Bacteroides nordii</name>
    <dbReference type="NCBI Taxonomy" id="291645"/>
    <lineage>
        <taxon>Bacteria</taxon>
        <taxon>Pseudomonadati</taxon>
        <taxon>Bacteroidota</taxon>
        <taxon>Bacteroidia</taxon>
        <taxon>Bacteroidales</taxon>
        <taxon>Bacteroidaceae</taxon>
        <taxon>Bacteroides</taxon>
    </lineage>
</organism>
<dbReference type="RefSeq" id="WP_122201735.1">
    <property type="nucleotide sequence ID" value="NZ_CABJFV010000010.1"/>
</dbReference>
<dbReference type="InterPro" id="IPR032508">
    <property type="entry name" value="FecR_C"/>
</dbReference>
<keyword evidence="1" id="KW-0472">Membrane</keyword>
<feature type="domain" description="FecR protein" evidence="2">
    <location>
        <begin position="133"/>
        <end position="224"/>
    </location>
</feature>
<dbReference type="Gene3D" id="3.55.50.30">
    <property type="match status" value="1"/>
</dbReference>
<comment type="caution">
    <text evidence="4">The sequence shown here is derived from an EMBL/GenBank/DDBJ whole genome shotgun (WGS) entry which is preliminary data.</text>
</comment>
<proteinExistence type="predicted"/>
<feature type="transmembrane region" description="Helical" evidence="1">
    <location>
        <begin position="100"/>
        <end position="120"/>
    </location>
</feature>
<dbReference type="Gene3D" id="2.60.120.1440">
    <property type="match status" value="1"/>
</dbReference>
<reference evidence="4 5" key="1">
    <citation type="submission" date="2018-08" db="EMBL/GenBank/DDBJ databases">
        <title>A genome reference for cultivated species of the human gut microbiota.</title>
        <authorList>
            <person name="Zou Y."/>
            <person name="Xue W."/>
            <person name="Luo G."/>
        </authorList>
    </citation>
    <scope>NUCLEOTIDE SEQUENCE [LARGE SCALE GENOMIC DNA]</scope>
    <source>
        <strain evidence="4 5">AM40-30BH</strain>
    </source>
</reference>
<gene>
    <name evidence="4" type="ORF">DW888_13335</name>
</gene>
<evidence type="ECO:0000313" key="5">
    <source>
        <dbReference type="Proteomes" id="UP000284379"/>
    </source>
</evidence>
<keyword evidence="1" id="KW-1133">Transmembrane helix</keyword>